<dbReference type="AlphaFoldDB" id="A0A940PLD6"/>
<dbReference type="EMBL" id="JAFIDA010000001">
    <property type="protein sequence ID" value="MBP1325208.1"/>
    <property type="molecule type" value="Genomic_DNA"/>
</dbReference>
<proteinExistence type="predicted"/>
<gene>
    <name evidence="3" type="ORF">JOF28_000440</name>
</gene>
<keyword evidence="2" id="KW-0472">Membrane</keyword>
<keyword evidence="2" id="KW-1133">Transmembrane helix</keyword>
<keyword evidence="4" id="KW-1185">Reference proteome</keyword>
<feature type="transmembrane region" description="Helical" evidence="2">
    <location>
        <begin position="6"/>
        <end position="31"/>
    </location>
</feature>
<name>A0A940PLD6_9MICO</name>
<comment type="caution">
    <text evidence="3">The sequence shown here is derived from an EMBL/GenBank/DDBJ whole genome shotgun (WGS) entry which is preliminary data.</text>
</comment>
<sequence length="97" mass="10190">MVEDAYGHAIGDVFFAVSPLALVTLIAIIFLPNIPLSSKSNAERLAEQSKKLPAESAGATLVEVSTGAIPMIDVDAAERAAAERDRGENPPTGRDSR</sequence>
<evidence type="ECO:0000313" key="3">
    <source>
        <dbReference type="EMBL" id="MBP1325208.1"/>
    </source>
</evidence>
<protein>
    <submittedName>
        <fullName evidence="3">Uncharacterized protein</fullName>
    </submittedName>
</protein>
<reference evidence="3" key="1">
    <citation type="submission" date="2021-02" db="EMBL/GenBank/DDBJ databases">
        <title>Sequencing the genomes of 1000 actinobacteria strains.</title>
        <authorList>
            <person name="Klenk H.-P."/>
        </authorList>
    </citation>
    <scope>NUCLEOTIDE SEQUENCE</scope>
    <source>
        <strain evidence="3">DSM 22850</strain>
    </source>
</reference>
<feature type="region of interest" description="Disordered" evidence="1">
    <location>
        <begin position="77"/>
        <end position="97"/>
    </location>
</feature>
<keyword evidence="2" id="KW-0812">Transmembrane</keyword>
<accession>A0A940PLD6</accession>
<evidence type="ECO:0000313" key="4">
    <source>
        <dbReference type="Proteomes" id="UP000675163"/>
    </source>
</evidence>
<evidence type="ECO:0000256" key="1">
    <source>
        <dbReference type="SAM" id="MobiDB-lite"/>
    </source>
</evidence>
<dbReference type="RefSeq" id="WP_245189832.1">
    <property type="nucleotide sequence ID" value="NZ_JAFIDA010000001.1"/>
</dbReference>
<dbReference type="Proteomes" id="UP000675163">
    <property type="component" value="Unassembled WGS sequence"/>
</dbReference>
<organism evidence="3 4">
    <name type="scientific">Leucobacter exalbidus</name>
    <dbReference type="NCBI Taxonomy" id="662960"/>
    <lineage>
        <taxon>Bacteria</taxon>
        <taxon>Bacillati</taxon>
        <taxon>Actinomycetota</taxon>
        <taxon>Actinomycetes</taxon>
        <taxon>Micrococcales</taxon>
        <taxon>Microbacteriaceae</taxon>
        <taxon>Leucobacter</taxon>
    </lineage>
</organism>
<evidence type="ECO:0000256" key="2">
    <source>
        <dbReference type="SAM" id="Phobius"/>
    </source>
</evidence>